<reference evidence="2 3" key="1">
    <citation type="submission" date="2016-07" db="EMBL/GenBank/DDBJ databases">
        <title>Draft genome of the white-rot fungus Obba rivulosa 3A-2.</title>
        <authorList>
            <consortium name="DOE Joint Genome Institute"/>
            <person name="Miettinen O."/>
            <person name="Riley R."/>
            <person name="Acob R."/>
            <person name="Barry K."/>
            <person name="Cullen D."/>
            <person name="De Vries R."/>
            <person name="Hainaut M."/>
            <person name="Hatakka A."/>
            <person name="Henrissat B."/>
            <person name="Hilden K."/>
            <person name="Kuo R."/>
            <person name="Labutti K."/>
            <person name="Lipzen A."/>
            <person name="Makela M.R."/>
            <person name="Sandor L."/>
            <person name="Spatafora J.W."/>
            <person name="Grigoriev I.V."/>
            <person name="Hibbett D.S."/>
        </authorList>
    </citation>
    <scope>NUCLEOTIDE SEQUENCE [LARGE SCALE GENOMIC DNA]</scope>
    <source>
        <strain evidence="2 3">3A-2</strain>
    </source>
</reference>
<evidence type="ECO:0000313" key="2">
    <source>
        <dbReference type="EMBL" id="OCH87706.1"/>
    </source>
</evidence>
<name>A0A8E2AN33_9APHY</name>
<protein>
    <submittedName>
        <fullName evidence="2">Uncharacterized protein</fullName>
    </submittedName>
</protein>
<evidence type="ECO:0000313" key="3">
    <source>
        <dbReference type="Proteomes" id="UP000250043"/>
    </source>
</evidence>
<feature type="compositionally biased region" description="Low complexity" evidence="1">
    <location>
        <begin position="228"/>
        <end position="242"/>
    </location>
</feature>
<sequence>MLLKKARLAEDLAKERMRGTTPMYWGATAGPNGSGHREVGLHARMFGRWICRGRPGTLDSDPGREQVRGTETLDGRRAQCTGKGVCEQVKLRAHAGTTEAAGAGGQPAEGLQAGEIWRDGELGTVRRSANGRTGAGRTGGWGMGGSGEAVRRRAARASGEQRVQRRTCTRRSRVMSWAAAGSCVTDRDGDELSNGGADRGGRREIGSGARVDGVSACGPGDEQSRQTLCPRRSPLAPLAPRPADVRSATAMDDDAPPFVHAQLPVHSHYDRDRL</sequence>
<feature type="region of interest" description="Disordered" evidence="1">
    <location>
        <begin position="126"/>
        <end position="147"/>
    </location>
</feature>
<proteinExistence type="predicted"/>
<dbReference type="Proteomes" id="UP000250043">
    <property type="component" value="Unassembled WGS sequence"/>
</dbReference>
<gene>
    <name evidence="2" type="ORF">OBBRIDRAFT_837181</name>
</gene>
<organism evidence="2 3">
    <name type="scientific">Obba rivulosa</name>
    <dbReference type="NCBI Taxonomy" id="1052685"/>
    <lineage>
        <taxon>Eukaryota</taxon>
        <taxon>Fungi</taxon>
        <taxon>Dikarya</taxon>
        <taxon>Basidiomycota</taxon>
        <taxon>Agaricomycotina</taxon>
        <taxon>Agaricomycetes</taxon>
        <taxon>Polyporales</taxon>
        <taxon>Gelatoporiaceae</taxon>
        <taxon>Obba</taxon>
    </lineage>
</organism>
<feature type="compositionally biased region" description="Gly residues" evidence="1">
    <location>
        <begin position="133"/>
        <end position="147"/>
    </location>
</feature>
<feature type="region of interest" description="Disordered" evidence="1">
    <location>
        <begin position="185"/>
        <end position="274"/>
    </location>
</feature>
<evidence type="ECO:0000256" key="1">
    <source>
        <dbReference type="SAM" id="MobiDB-lite"/>
    </source>
</evidence>
<dbReference type="AlphaFoldDB" id="A0A8E2AN33"/>
<dbReference type="EMBL" id="KV722476">
    <property type="protein sequence ID" value="OCH87706.1"/>
    <property type="molecule type" value="Genomic_DNA"/>
</dbReference>
<accession>A0A8E2AN33</accession>
<keyword evidence="3" id="KW-1185">Reference proteome</keyword>